<dbReference type="Gene3D" id="2.40.10.10">
    <property type="entry name" value="Trypsin-like serine proteases"/>
    <property type="match status" value="1"/>
</dbReference>
<dbReference type="EMBL" id="APMP01000008">
    <property type="protein sequence ID" value="ENZ82210.1"/>
    <property type="molecule type" value="Genomic_DNA"/>
</dbReference>
<dbReference type="STRING" id="1292034.OR37_01764"/>
<keyword evidence="6" id="KW-0720">Serine protease</keyword>
<dbReference type="Pfam" id="PF10459">
    <property type="entry name" value="Peptidase_S46"/>
    <property type="match status" value="1"/>
</dbReference>
<keyword evidence="8" id="KW-1185">Reference proteome</keyword>
<keyword evidence="5 6" id="KW-0378">Hydrolase</keyword>
<keyword evidence="2 6" id="KW-0031">Aminopeptidase</keyword>
<name>R0D1A2_CAUVI</name>
<evidence type="ECO:0000313" key="8">
    <source>
        <dbReference type="Proteomes" id="UP000013063"/>
    </source>
</evidence>
<dbReference type="PANTHER" id="PTHR38469">
    <property type="entry name" value="PERIPLASMIC PEPTIDASE SUBFAMILY S1B"/>
    <property type="match status" value="1"/>
</dbReference>
<dbReference type="PATRIC" id="fig|1292034.3.peg.1751"/>
<dbReference type="GO" id="GO:0070009">
    <property type="term" value="F:serine-type aminopeptidase activity"/>
    <property type="evidence" value="ECO:0007669"/>
    <property type="project" value="UniProtKB-UniRule"/>
</dbReference>
<gene>
    <name evidence="7" type="ORF">OR37_01764</name>
</gene>
<organism evidence="7 8">
    <name type="scientific">Caulobacter vibrioides OR37</name>
    <dbReference type="NCBI Taxonomy" id="1292034"/>
    <lineage>
        <taxon>Bacteria</taxon>
        <taxon>Pseudomonadati</taxon>
        <taxon>Pseudomonadota</taxon>
        <taxon>Alphaproteobacteria</taxon>
        <taxon>Caulobacterales</taxon>
        <taxon>Caulobacteraceae</taxon>
        <taxon>Caulobacter</taxon>
    </lineage>
</organism>
<keyword evidence="3 6" id="KW-0645">Protease</keyword>
<evidence type="ECO:0000256" key="6">
    <source>
        <dbReference type="RuleBase" id="RU366067"/>
    </source>
</evidence>
<dbReference type="InterPro" id="IPR019500">
    <property type="entry name" value="Pep_S46"/>
</dbReference>
<proteinExistence type="inferred from homology"/>
<reference evidence="7 8" key="1">
    <citation type="journal article" date="2013" name="Genome Announc.">
        <title>Draft Genome Sequence for Caulobacter sp. Strain OR37, a Bacterium Tolerant to Heavy Metals.</title>
        <authorList>
            <person name="Utturkar S.M."/>
            <person name="Bollmann A."/>
            <person name="Brzoska R.M."/>
            <person name="Klingeman D.M."/>
            <person name="Epstein S.E."/>
            <person name="Palumbo A.V."/>
            <person name="Brown S.D."/>
        </authorList>
    </citation>
    <scope>NUCLEOTIDE SEQUENCE [LARGE SCALE GENOMIC DNA]</scope>
    <source>
        <strain evidence="7 8">OR37</strain>
    </source>
</reference>
<dbReference type="GO" id="GO:0043171">
    <property type="term" value="P:peptide catabolic process"/>
    <property type="evidence" value="ECO:0007669"/>
    <property type="project" value="UniProtKB-UniRule"/>
</dbReference>
<evidence type="ECO:0000256" key="2">
    <source>
        <dbReference type="ARBA" id="ARBA00022438"/>
    </source>
</evidence>
<dbReference type="InterPro" id="IPR043504">
    <property type="entry name" value="Peptidase_S1_PA_chymotrypsin"/>
</dbReference>
<evidence type="ECO:0000313" key="7">
    <source>
        <dbReference type="EMBL" id="ENZ82210.1"/>
    </source>
</evidence>
<protein>
    <recommendedName>
        <fullName evidence="6">Dipeptidyl-peptidase</fullName>
        <ecNumber evidence="6">3.4.14.-</ecNumber>
    </recommendedName>
</protein>
<dbReference type="AlphaFoldDB" id="R0D1A2"/>
<comment type="function">
    <text evidence="6">Catalyzes the removal of dipeptides from the N-terminus of oligopeptides.</text>
</comment>
<feature type="signal peptide" evidence="6">
    <location>
        <begin position="1"/>
        <end position="27"/>
    </location>
</feature>
<feature type="chain" id="PRO_5023071901" description="Dipeptidyl-peptidase" evidence="6">
    <location>
        <begin position="28"/>
        <end position="687"/>
    </location>
</feature>
<dbReference type="EC" id="3.4.14.-" evidence="6"/>
<sequence length="687" mass="73729" precursor="true">MVVQRSFSSLAAFGAALLLAARGEARADEGMWTFDAPPIDRIAAATGARLDAAWLDAARASAVRLTNGCSGGIVSGQGLVMTNAHCVADCVQTLSGGGEDAYLTDARDREERCAGLQAEALLTITDVTDQVRASVQGKDGEAYVRAREGALALAELAACGQDRTLRCQAVSFFRGGQYKVYKYRRYNDVRLVFAPEAAVAAFGGDPDNFNFPRFAFDVAFLRLYVDEAPAATPVFLPWRSTPPAEGEASFVVGNPGSTERQLTVAQLETQRDLVQPLAQAQRLELRGRLLQFRADDPDRARGAAQALAWVENGVKIGRGRMALLNDRAFMAGKRAEEDALKARVAADPALAATAGVAWDRIADAQDAARDLYPAYRQLENGPGGSDLFYDARLLVRAALERDKPDAERLPEYGDARLPRIERRLLDAPPRDLALERIYLEHWLLKTREALGVDDPRVKALLGGDSPENLARALAETRLVDPAFRAELWAGGRAAVEASDDPLVAFVLRIDGMARAARAAYEAKVSGPVDAAAEAIAGARLALLGDQIYPDATFTLRLSYGRVAGWRERGRAVEPFTTFAGFYARASGAPPFVAPPRWLEARKALAPDTPFDFVTTNDIVGGNSGSPVLDRRGRVMGAIFDGNSHAIGGAYGYDATANRAVALTTAAIGEALSKVYGRAGLADELMGR</sequence>
<evidence type="ECO:0000256" key="5">
    <source>
        <dbReference type="ARBA" id="ARBA00022801"/>
    </source>
</evidence>
<comment type="caution">
    <text evidence="7">The sequence shown here is derived from an EMBL/GenBank/DDBJ whole genome shotgun (WGS) entry which is preliminary data.</text>
</comment>
<keyword evidence="4 6" id="KW-0732">Signal</keyword>
<accession>R0D1A2</accession>
<dbReference type="InterPro" id="IPR009003">
    <property type="entry name" value="Peptidase_S1_PA"/>
</dbReference>
<dbReference type="SUPFAM" id="SSF50494">
    <property type="entry name" value="Trypsin-like serine proteases"/>
    <property type="match status" value="1"/>
</dbReference>
<evidence type="ECO:0000256" key="4">
    <source>
        <dbReference type="ARBA" id="ARBA00022729"/>
    </source>
</evidence>
<evidence type="ECO:0000256" key="1">
    <source>
        <dbReference type="ARBA" id="ARBA00010491"/>
    </source>
</evidence>
<evidence type="ECO:0000256" key="3">
    <source>
        <dbReference type="ARBA" id="ARBA00022670"/>
    </source>
</evidence>
<comment type="similarity">
    <text evidence="1 6">Belongs to the peptidase S46 family.</text>
</comment>
<dbReference type="PANTHER" id="PTHR38469:SF1">
    <property type="entry name" value="PERIPLASMIC PEPTIDASE SUBFAMILY S1B"/>
    <property type="match status" value="1"/>
</dbReference>
<dbReference type="GO" id="GO:0006508">
    <property type="term" value="P:proteolysis"/>
    <property type="evidence" value="ECO:0007669"/>
    <property type="project" value="UniProtKB-KW"/>
</dbReference>
<dbReference type="Proteomes" id="UP000013063">
    <property type="component" value="Unassembled WGS sequence"/>
</dbReference>
<dbReference type="eggNOG" id="COG3591">
    <property type="taxonomic scope" value="Bacteria"/>
</dbReference>
<dbReference type="GO" id="GO:0008239">
    <property type="term" value="F:dipeptidyl-peptidase activity"/>
    <property type="evidence" value="ECO:0007669"/>
    <property type="project" value="UniProtKB-UniRule"/>
</dbReference>